<sequence length="83" mass="9781">MKVIIYTKEHCPLCEDAKALLSLFHGEHPLEMEERDIYSNDEWLERYQLEIPVIEVGSRELNGEEISYESLERLLKEENEAGE</sequence>
<dbReference type="RefSeq" id="WP_390302406.1">
    <property type="nucleotide sequence ID" value="NZ_JBHRRZ010000003.1"/>
</dbReference>
<name>A0ABV7A2N0_9BACI</name>
<proteinExistence type="predicted"/>
<dbReference type="Pfam" id="PF05768">
    <property type="entry name" value="Glrx-like"/>
    <property type="match status" value="1"/>
</dbReference>
<gene>
    <name evidence="1" type="ORF">ACFODW_02405</name>
</gene>
<dbReference type="InterPro" id="IPR052565">
    <property type="entry name" value="Glutaredoxin-like_YDR286C"/>
</dbReference>
<comment type="caution">
    <text evidence="1">The sequence shown here is derived from an EMBL/GenBank/DDBJ whole genome shotgun (WGS) entry which is preliminary data.</text>
</comment>
<dbReference type="Proteomes" id="UP001595387">
    <property type="component" value="Unassembled WGS sequence"/>
</dbReference>
<dbReference type="PROSITE" id="PS51354">
    <property type="entry name" value="GLUTAREDOXIN_2"/>
    <property type="match status" value="1"/>
</dbReference>
<reference evidence="2" key="1">
    <citation type="journal article" date="2019" name="Int. J. Syst. Evol. Microbiol.">
        <title>The Global Catalogue of Microorganisms (GCM) 10K type strain sequencing project: providing services to taxonomists for standard genome sequencing and annotation.</title>
        <authorList>
            <consortium name="The Broad Institute Genomics Platform"/>
            <consortium name="The Broad Institute Genome Sequencing Center for Infectious Disease"/>
            <person name="Wu L."/>
            <person name="Ma J."/>
        </authorList>
    </citation>
    <scope>NUCLEOTIDE SEQUENCE [LARGE SCALE GENOMIC DNA]</scope>
    <source>
        <strain evidence="2">KCTC 13193</strain>
    </source>
</reference>
<dbReference type="EMBL" id="JBHRRZ010000003">
    <property type="protein sequence ID" value="MFC2947218.1"/>
    <property type="molecule type" value="Genomic_DNA"/>
</dbReference>
<dbReference type="Gene3D" id="3.40.30.10">
    <property type="entry name" value="Glutaredoxin"/>
    <property type="match status" value="1"/>
</dbReference>
<evidence type="ECO:0000313" key="1">
    <source>
        <dbReference type="EMBL" id="MFC2947218.1"/>
    </source>
</evidence>
<accession>A0ABV7A2N0</accession>
<keyword evidence="2" id="KW-1185">Reference proteome</keyword>
<dbReference type="PANTHER" id="PTHR33558">
    <property type="entry name" value="GLUTAREDOXIN-LIKE PROTEIN C5ORF63 HOMOLOG"/>
    <property type="match status" value="1"/>
</dbReference>
<dbReference type="InterPro" id="IPR036249">
    <property type="entry name" value="Thioredoxin-like_sf"/>
</dbReference>
<protein>
    <submittedName>
        <fullName evidence="1">Glutaredoxin family protein</fullName>
    </submittedName>
</protein>
<organism evidence="1 2">
    <name type="scientific">Virgibacillus sediminis</name>
    <dbReference type="NCBI Taxonomy" id="202260"/>
    <lineage>
        <taxon>Bacteria</taxon>
        <taxon>Bacillati</taxon>
        <taxon>Bacillota</taxon>
        <taxon>Bacilli</taxon>
        <taxon>Bacillales</taxon>
        <taxon>Bacillaceae</taxon>
        <taxon>Virgibacillus</taxon>
    </lineage>
</organism>
<dbReference type="PANTHER" id="PTHR33558:SF1">
    <property type="entry name" value="GLUTAREDOXIN-LIKE PROTEIN C5ORF63 HOMOLOG"/>
    <property type="match status" value="1"/>
</dbReference>
<dbReference type="InterPro" id="IPR008554">
    <property type="entry name" value="Glutaredoxin-like"/>
</dbReference>
<dbReference type="SUPFAM" id="SSF52833">
    <property type="entry name" value="Thioredoxin-like"/>
    <property type="match status" value="1"/>
</dbReference>
<evidence type="ECO:0000313" key="2">
    <source>
        <dbReference type="Proteomes" id="UP001595387"/>
    </source>
</evidence>